<name>A0A2I0ACN1_9ASPA</name>
<gene>
    <name evidence="1" type="ORF">AXF42_Ash010041</name>
</gene>
<dbReference type="STRING" id="1088818.A0A2I0ACN1"/>
<dbReference type="AlphaFoldDB" id="A0A2I0ACN1"/>
<keyword evidence="2" id="KW-1185">Reference proteome</keyword>
<evidence type="ECO:0000313" key="2">
    <source>
        <dbReference type="Proteomes" id="UP000236161"/>
    </source>
</evidence>
<dbReference type="EMBL" id="KZ451999">
    <property type="protein sequence ID" value="PKA53311.1"/>
    <property type="molecule type" value="Genomic_DNA"/>
</dbReference>
<dbReference type="Proteomes" id="UP000236161">
    <property type="component" value="Unassembled WGS sequence"/>
</dbReference>
<dbReference type="PANTHER" id="PTHR45786">
    <property type="entry name" value="DNA BINDING PROTEIN-LIKE"/>
    <property type="match status" value="1"/>
</dbReference>
<organism evidence="1 2">
    <name type="scientific">Apostasia shenzhenica</name>
    <dbReference type="NCBI Taxonomy" id="1088818"/>
    <lineage>
        <taxon>Eukaryota</taxon>
        <taxon>Viridiplantae</taxon>
        <taxon>Streptophyta</taxon>
        <taxon>Embryophyta</taxon>
        <taxon>Tracheophyta</taxon>
        <taxon>Spermatophyta</taxon>
        <taxon>Magnoliopsida</taxon>
        <taxon>Liliopsida</taxon>
        <taxon>Asparagales</taxon>
        <taxon>Orchidaceae</taxon>
        <taxon>Apostasioideae</taxon>
        <taxon>Apostasia</taxon>
    </lineage>
</organism>
<dbReference type="PANTHER" id="PTHR45786:SF78">
    <property type="entry name" value="ATP-DEPENDENT DNA HELICASE"/>
    <property type="match status" value="1"/>
</dbReference>
<proteinExistence type="predicted"/>
<accession>A0A2I0ACN1</accession>
<sequence>MGLDQRVYNTPTSSQVAGILVEQTIDPPTKGPHIIVSSSSGQSYRIQHFYGCYDPLQYPLLFPYGDTGWHQGILKIENSNKSPYTRAKTMQFSTIEDILHTKETCKWCNLSMTIQPLFINI</sequence>
<dbReference type="OrthoDB" id="1900198at2759"/>
<protein>
    <submittedName>
        <fullName evidence="1">Uncharacterized protein</fullName>
    </submittedName>
</protein>
<reference evidence="1 2" key="1">
    <citation type="journal article" date="2017" name="Nature">
        <title>The Apostasia genome and the evolution of orchids.</title>
        <authorList>
            <person name="Zhang G.Q."/>
            <person name="Liu K.W."/>
            <person name="Li Z."/>
            <person name="Lohaus R."/>
            <person name="Hsiao Y.Y."/>
            <person name="Niu S.C."/>
            <person name="Wang J.Y."/>
            <person name="Lin Y.C."/>
            <person name="Xu Q."/>
            <person name="Chen L.J."/>
            <person name="Yoshida K."/>
            <person name="Fujiwara S."/>
            <person name="Wang Z.W."/>
            <person name="Zhang Y.Q."/>
            <person name="Mitsuda N."/>
            <person name="Wang M."/>
            <person name="Liu G.H."/>
            <person name="Pecoraro L."/>
            <person name="Huang H.X."/>
            <person name="Xiao X.J."/>
            <person name="Lin M."/>
            <person name="Wu X.Y."/>
            <person name="Wu W.L."/>
            <person name="Chen Y.Y."/>
            <person name="Chang S.B."/>
            <person name="Sakamoto S."/>
            <person name="Ohme-Takagi M."/>
            <person name="Yagi M."/>
            <person name="Zeng S.J."/>
            <person name="Shen C.Y."/>
            <person name="Yeh C.M."/>
            <person name="Luo Y.B."/>
            <person name="Tsai W.C."/>
            <person name="Van de Peer Y."/>
            <person name="Liu Z.J."/>
        </authorList>
    </citation>
    <scope>NUCLEOTIDE SEQUENCE [LARGE SCALE GENOMIC DNA]</scope>
    <source>
        <strain evidence="2">cv. Shenzhen</strain>
        <tissue evidence="1">Stem</tissue>
    </source>
</reference>
<evidence type="ECO:0000313" key="1">
    <source>
        <dbReference type="EMBL" id="PKA53311.1"/>
    </source>
</evidence>